<dbReference type="EMBL" id="JACNJH010000141">
    <property type="protein sequence ID" value="MBC8361625.1"/>
    <property type="molecule type" value="Genomic_DNA"/>
</dbReference>
<reference evidence="2 3" key="1">
    <citation type="submission" date="2020-08" db="EMBL/GenBank/DDBJ databases">
        <title>Bridging the membrane lipid divide: bacteria of the FCB group superphylum have the potential to synthesize archaeal ether lipids.</title>
        <authorList>
            <person name="Villanueva L."/>
            <person name="Von Meijenfeldt F.A.B."/>
            <person name="Westbye A.B."/>
            <person name="Yadav S."/>
            <person name="Hopmans E.C."/>
            <person name="Dutilh B.E."/>
            <person name="Sinninghe Damste J.S."/>
        </authorList>
    </citation>
    <scope>NUCLEOTIDE SEQUENCE [LARGE SCALE GENOMIC DNA]</scope>
    <source>
        <strain evidence="2">NIOZ-UU30</strain>
    </source>
</reference>
<accession>A0A8J6THB0</accession>
<dbReference type="AlphaFoldDB" id="A0A8J6THB0"/>
<dbReference type="Pfam" id="PF10137">
    <property type="entry name" value="CAP12-PCTIR_TIR"/>
    <property type="match status" value="1"/>
</dbReference>
<dbReference type="InterPro" id="IPR019302">
    <property type="entry name" value="CAP12/PCTIR_TIR_dom"/>
</dbReference>
<evidence type="ECO:0000259" key="1">
    <source>
        <dbReference type="Pfam" id="PF10137"/>
    </source>
</evidence>
<feature type="domain" description="CD-NTase-associated protein 12/Pycsar effector protein TIR" evidence="1">
    <location>
        <begin position="4"/>
        <end position="122"/>
    </location>
</feature>
<sequence>MKPKVFIGSSTEGLEVARGIELQLEHDAEVTVWKDGVFGLGRGTLESLVLALDEFDFAILVLTADDMIISRDEKIQSPRDNILLELGMFIGRLGRERTFIVFNRDKDLKLPSDLAGVTMADYGDRQDGNLVASLGPPSTKIRYAIRSHGTFPKNTPDAVPYQKANRPFVTAKVTTHAEGNTASALNITVHNSGTSPAKDIRLNVKDAELKAAFSNESSDPLKKSIINCFSEKGMIPVLENGQSVTNSFGMFHINQKQSTWKNDFILNIEISYLDLDGNEYNHKIPLKLASDIGFAGSRWGE</sequence>
<protein>
    <submittedName>
        <fullName evidence="2">Nucleotide-binding protein</fullName>
    </submittedName>
</protein>
<proteinExistence type="predicted"/>
<name>A0A8J6THB0_9BACT</name>
<evidence type="ECO:0000313" key="2">
    <source>
        <dbReference type="EMBL" id="MBC8361625.1"/>
    </source>
</evidence>
<dbReference type="Proteomes" id="UP000603434">
    <property type="component" value="Unassembled WGS sequence"/>
</dbReference>
<organism evidence="2 3">
    <name type="scientific">Candidatus Desulfatibia profunda</name>
    <dbReference type="NCBI Taxonomy" id="2841695"/>
    <lineage>
        <taxon>Bacteria</taxon>
        <taxon>Pseudomonadati</taxon>
        <taxon>Thermodesulfobacteriota</taxon>
        <taxon>Desulfobacteria</taxon>
        <taxon>Desulfobacterales</taxon>
        <taxon>Desulfobacterales incertae sedis</taxon>
        <taxon>Candidatus Desulfatibia</taxon>
    </lineage>
</organism>
<dbReference type="GO" id="GO:0050135">
    <property type="term" value="F:NADP+ nucleosidase activity"/>
    <property type="evidence" value="ECO:0007669"/>
    <property type="project" value="InterPro"/>
</dbReference>
<evidence type="ECO:0000313" key="3">
    <source>
        <dbReference type="Proteomes" id="UP000603434"/>
    </source>
</evidence>
<gene>
    <name evidence="2" type="ORF">H8E23_09520</name>
</gene>
<comment type="caution">
    <text evidence="2">The sequence shown here is derived from an EMBL/GenBank/DDBJ whole genome shotgun (WGS) entry which is preliminary data.</text>
</comment>